<name>A0A0L6JWI1_9FIRM</name>
<keyword evidence="6 9" id="KW-1133">Transmembrane helix</keyword>
<dbReference type="OrthoDB" id="9807115at2"/>
<accession>A0A0L6JWI1</accession>
<keyword evidence="3" id="KW-1003">Cell membrane</keyword>
<feature type="transmembrane region" description="Helical" evidence="9">
    <location>
        <begin position="152"/>
        <end position="170"/>
    </location>
</feature>
<evidence type="ECO:0000256" key="7">
    <source>
        <dbReference type="ARBA" id="ARBA00023136"/>
    </source>
</evidence>
<sequence length="302" mass="32907">MSTNLLQIFNGISVSSILLLAALGLAITFGLMKIINMAHGELIMMGAYVTYLVQNFFISFVGDKFFNLYFILAIPLSFLITALMGYVLEITIIKRLYGRPLDSMLATWGVSLVLQQLARSIFGAPNVDVKSPEWLNGGLVVFNDLQLPYKRLFIILLVGFCIVGVYFFLYKTDGGRRIRAVMQNRSMAQSLGINTRRVDAMTFALGAGLAGIAGCALTLLGSIGPTLGTNYIVDTFMVVVLGGVGRIIGTVTGAGAIGIGNTTFEFFTNASMGKVLVFLMVILFLQWKPQGFFTINSRVLDE</sequence>
<keyword evidence="11" id="KW-1185">Reference proteome</keyword>
<evidence type="ECO:0000256" key="4">
    <source>
        <dbReference type="ARBA" id="ARBA00022692"/>
    </source>
</evidence>
<dbReference type="PATRIC" id="fig|398512.5.peg.5305"/>
<reference evidence="11" key="1">
    <citation type="submission" date="2015-07" db="EMBL/GenBank/DDBJ databases">
        <title>Near-Complete Genome Sequence of the Cellulolytic Bacterium Bacteroides (Pseudobacteroides) cellulosolvens ATCC 35603.</title>
        <authorList>
            <person name="Dassa B."/>
            <person name="Utturkar S.M."/>
            <person name="Klingeman D.M."/>
            <person name="Hurt R.A."/>
            <person name="Keller M."/>
            <person name="Xu J."/>
            <person name="Reddy Y.H.K."/>
            <person name="Borovok I."/>
            <person name="Grinberg I.R."/>
            <person name="Lamed R."/>
            <person name="Zhivin O."/>
            <person name="Bayer E.A."/>
            <person name="Brown S.D."/>
        </authorList>
    </citation>
    <scope>NUCLEOTIDE SEQUENCE [LARGE SCALE GENOMIC DNA]</scope>
    <source>
        <strain evidence="11">DSM 2933</strain>
    </source>
</reference>
<dbReference type="PANTHER" id="PTHR11795:SF447">
    <property type="entry name" value="ABC TRANSPORTER PERMEASE PROTEIN"/>
    <property type="match status" value="1"/>
</dbReference>
<dbReference type="AlphaFoldDB" id="A0A0L6JWI1"/>
<feature type="transmembrane region" description="Helical" evidence="9">
    <location>
        <begin position="42"/>
        <end position="62"/>
    </location>
</feature>
<evidence type="ECO:0000256" key="9">
    <source>
        <dbReference type="SAM" id="Phobius"/>
    </source>
</evidence>
<evidence type="ECO:0000256" key="1">
    <source>
        <dbReference type="ARBA" id="ARBA00004651"/>
    </source>
</evidence>
<dbReference type="NCBIfam" id="TIGR03409">
    <property type="entry name" value="urea_trans_UrtB"/>
    <property type="match status" value="1"/>
</dbReference>
<comment type="caution">
    <text evidence="10">The sequence shown here is derived from an EMBL/GenBank/DDBJ whole genome shotgun (WGS) entry which is preliminary data.</text>
</comment>
<dbReference type="eggNOG" id="COG0559">
    <property type="taxonomic scope" value="Bacteria"/>
</dbReference>
<evidence type="ECO:0000256" key="8">
    <source>
        <dbReference type="ARBA" id="ARBA00037998"/>
    </source>
</evidence>
<protein>
    <submittedName>
        <fullName evidence="10">Urea ABC transporter, permease protein UrtB</fullName>
    </submittedName>
</protein>
<dbReference type="GO" id="GO:0005886">
    <property type="term" value="C:plasma membrane"/>
    <property type="evidence" value="ECO:0007669"/>
    <property type="project" value="UniProtKB-SubCell"/>
</dbReference>
<keyword evidence="4 9" id="KW-0812">Transmembrane</keyword>
<feature type="transmembrane region" description="Helical" evidence="9">
    <location>
        <begin position="266"/>
        <end position="287"/>
    </location>
</feature>
<feature type="transmembrane region" description="Helical" evidence="9">
    <location>
        <begin position="68"/>
        <end position="88"/>
    </location>
</feature>
<evidence type="ECO:0000256" key="5">
    <source>
        <dbReference type="ARBA" id="ARBA00022970"/>
    </source>
</evidence>
<comment type="subcellular location">
    <subcellularLocation>
        <location evidence="1">Cell membrane</location>
        <topology evidence="1">Multi-pass membrane protein</topology>
    </subcellularLocation>
</comment>
<evidence type="ECO:0000256" key="2">
    <source>
        <dbReference type="ARBA" id="ARBA00022448"/>
    </source>
</evidence>
<keyword evidence="2" id="KW-0813">Transport</keyword>
<evidence type="ECO:0000256" key="3">
    <source>
        <dbReference type="ARBA" id="ARBA00022475"/>
    </source>
</evidence>
<evidence type="ECO:0000313" key="11">
    <source>
        <dbReference type="Proteomes" id="UP000036923"/>
    </source>
</evidence>
<dbReference type="PANTHER" id="PTHR11795">
    <property type="entry name" value="BRANCHED-CHAIN AMINO ACID TRANSPORT SYSTEM PERMEASE PROTEIN LIVH"/>
    <property type="match status" value="1"/>
</dbReference>
<proteinExistence type="inferred from homology"/>
<dbReference type="STRING" id="398512.Bccel_5064"/>
<evidence type="ECO:0000313" key="10">
    <source>
        <dbReference type="EMBL" id="KNY29787.1"/>
    </source>
</evidence>
<dbReference type="InterPro" id="IPR052157">
    <property type="entry name" value="BCAA_transport_permease"/>
</dbReference>
<organism evidence="10 11">
    <name type="scientific">Pseudobacteroides cellulosolvens ATCC 35603 = DSM 2933</name>
    <dbReference type="NCBI Taxonomy" id="398512"/>
    <lineage>
        <taxon>Bacteria</taxon>
        <taxon>Bacillati</taxon>
        <taxon>Bacillota</taxon>
        <taxon>Clostridia</taxon>
        <taxon>Eubacteriales</taxon>
        <taxon>Oscillospiraceae</taxon>
        <taxon>Pseudobacteroides</taxon>
    </lineage>
</organism>
<keyword evidence="7 9" id="KW-0472">Membrane</keyword>
<dbReference type="RefSeq" id="WP_036943359.1">
    <property type="nucleotide sequence ID" value="NZ_JQKC01000021.1"/>
</dbReference>
<feature type="transmembrane region" description="Helical" evidence="9">
    <location>
        <begin position="12"/>
        <end position="35"/>
    </location>
</feature>
<dbReference type="CDD" id="cd06582">
    <property type="entry name" value="TM_PBP1_LivH_like"/>
    <property type="match status" value="1"/>
</dbReference>
<dbReference type="InterPro" id="IPR001851">
    <property type="entry name" value="ABC_transp_permease"/>
</dbReference>
<dbReference type="Proteomes" id="UP000036923">
    <property type="component" value="Unassembled WGS sequence"/>
</dbReference>
<evidence type="ECO:0000256" key="6">
    <source>
        <dbReference type="ARBA" id="ARBA00022989"/>
    </source>
</evidence>
<dbReference type="GO" id="GO:0006865">
    <property type="term" value="P:amino acid transport"/>
    <property type="evidence" value="ECO:0007669"/>
    <property type="project" value="UniProtKB-KW"/>
</dbReference>
<dbReference type="EMBL" id="LGTC01000001">
    <property type="protein sequence ID" value="KNY29787.1"/>
    <property type="molecule type" value="Genomic_DNA"/>
</dbReference>
<keyword evidence="5" id="KW-0029">Amino-acid transport</keyword>
<dbReference type="InterPro" id="IPR017779">
    <property type="entry name" value="ABC_UrtB_bac"/>
</dbReference>
<feature type="transmembrane region" description="Helical" evidence="9">
    <location>
        <begin position="236"/>
        <end position="259"/>
    </location>
</feature>
<feature type="transmembrane region" description="Helical" evidence="9">
    <location>
        <begin position="203"/>
        <end position="224"/>
    </location>
</feature>
<gene>
    <name evidence="10" type="ORF">Bccel_5064</name>
</gene>
<comment type="similarity">
    <text evidence="8">Belongs to the binding-protein-dependent transport system permease family. LivHM subfamily.</text>
</comment>
<dbReference type="Pfam" id="PF02653">
    <property type="entry name" value="BPD_transp_2"/>
    <property type="match status" value="1"/>
</dbReference>
<dbReference type="GO" id="GO:0022857">
    <property type="term" value="F:transmembrane transporter activity"/>
    <property type="evidence" value="ECO:0007669"/>
    <property type="project" value="InterPro"/>
</dbReference>